<dbReference type="SUPFAM" id="SSF57667">
    <property type="entry name" value="beta-beta-alpha zinc fingers"/>
    <property type="match status" value="1"/>
</dbReference>
<dbReference type="PANTHER" id="PTHR47251">
    <property type="entry name" value="FINGER DOMAIN PROTEIN, PUTATIVE (AFU_ORTHOLOGUE AFUA_3G04180)-RELATED"/>
    <property type="match status" value="1"/>
</dbReference>
<evidence type="ECO:0000256" key="1">
    <source>
        <dbReference type="PROSITE-ProRule" id="PRU00042"/>
    </source>
</evidence>
<keyword evidence="1" id="KW-0862">Zinc</keyword>
<dbReference type="AlphaFoldDB" id="A0A9P4M5D2"/>
<keyword evidence="1" id="KW-0479">Metal-binding</keyword>
<keyword evidence="5" id="KW-1185">Reference proteome</keyword>
<feature type="compositionally biased region" description="Acidic residues" evidence="2">
    <location>
        <begin position="149"/>
        <end position="159"/>
    </location>
</feature>
<gene>
    <name evidence="4" type="ORF">NA57DRAFT_57106</name>
</gene>
<feature type="region of interest" description="Disordered" evidence="2">
    <location>
        <begin position="56"/>
        <end position="78"/>
    </location>
</feature>
<proteinExistence type="predicted"/>
<keyword evidence="1" id="KW-0863">Zinc-finger</keyword>
<dbReference type="Proteomes" id="UP000799772">
    <property type="component" value="Unassembled WGS sequence"/>
</dbReference>
<reference evidence="4" key="1">
    <citation type="journal article" date="2020" name="Stud. Mycol.">
        <title>101 Dothideomycetes genomes: a test case for predicting lifestyles and emergence of pathogens.</title>
        <authorList>
            <person name="Haridas S."/>
            <person name="Albert R."/>
            <person name="Binder M."/>
            <person name="Bloem J."/>
            <person name="Labutti K."/>
            <person name="Salamov A."/>
            <person name="Andreopoulos B."/>
            <person name="Baker S."/>
            <person name="Barry K."/>
            <person name="Bills G."/>
            <person name="Bluhm B."/>
            <person name="Cannon C."/>
            <person name="Castanera R."/>
            <person name="Culley D."/>
            <person name="Daum C."/>
            <person name="Ezra D."/>
            <person name="Gonzalez J."/>
            <person name="Henrissat B."/>
            <person name="Kuo A."/>
            <person name="Liang C."/>
            <person name="Lipzen A."/>
            <person name="Lutzoni F."/>
            <person name="Magnuson J."/>
            <person name="Mondo S."/>
            <person name="Nolan M."/>
            <person name="Ohm R."/>
            <person name="Pangilinan J."/>
            <person name="Park H.-J."/>
            <person name="Ramirez L."/>
            <person name="Alfaro M."/>
            <person name="Sun H."/>
            <person name="Tritt A."/>
            <person name="Yoshinaga Y."/>
            <person name="Zwiers L.-H."/>
            <person name="Turgeon B."/>
            <person name="Goodwin S."/>
            <person name="Spatafora J."/>
            <person name="Crous P."/>
            <person name="Grigoriev I."/>
        </authorList>
    </citation>
    <scope>NUCLEOTIDE SEQUENCE</scope>
    <source>
        <strain evidence="4">CBS 133067</strain>
    </source>
</reference>
<sequence length="186" mass="20339">MAPRYSTNPAPITESAKEALKSFYCNLCNKGYSRSTEFEQHESSYDHQHKKRLTAMKRMQRDPNAAEKARRAERKADEKAGLLAIKPIKIATSGTSKAGAGFTKAGFKSAFTPVSDGVEETGKPAAGFKRIDAGDEKVEEAAEKAEAVASDEDTEDEWSDYSYEAYDPSKPLDCGPECPCGGWPDE</sequence>
<dbReference type="PROSITE" id="PS00028">
    <property type="entry name" value="ZINC_FINGER_C2H2_1"/>
    <property type="match status" value="1"/>
</dbReference>
<comment type="caution">
    <text evidence="4">The sequence shown here is derived from an EMBL/GenBank/DDBJ whole genome shotgun (WGS) entry which is preliminary data.</text>
</comment>
<evidence type="ECO:0000259" key="3">
    <source>
        <dbReference type="PROSITE" id="PS50157"/>
    </source>
</evidence>
<dbReference type="GO" id="GO:0008270">
    <property type="term" value="F:zinc ion binding"/>
    <property type="evidence" value="ECO:0007669"/>
    <property type="project" value="UniProtKB-KW"/>
</dbReference>
<dbReference type="EMBL" id="ML978127">
    <property type="protein sequence ID" value="KAF2097933.1"/>
    <property type="molecule type" value="Genomic_DNA"/>
</dbReference>
<organism evidence="4 5">
    <name type="scientific">Rhizodiscina lignyota</name>
    <dbReference type="NCBI Taxonomy" id="1504668"/>
    <lineage>
        <taxon>Eukaryota</taxon>
        <taxon>Fungi</taxon>
        <taxon>Dikarya</taxon>
        <taxon>Ascomycota</taxon>
        <taxon>Pezizomycotina</taxon>
        <taxon>Dothideomycetes</taxon>
        <taxon>Pleosporomycetidae</taxon>
        <taxon>Aulographales</taxon>
        <taxon>Rhizodiscinaceae</taxon>
        <taxon>Rhizodiscina</taxon>
    </lineage>
</organism>
<evidence type="ECO:0000313" key="4">
    <source>
        <dbReference type="EMBL" id="KAF2097933.1"/>
    </source>
</evidence>
<evidence type="ECO:0000256" key="2">
    <source>
        <dbReference type="SAM" id="MobiDB-lite"/>
    </source>
</evidence>
<evidence type="ECO:0000313" key="5">
    <source>
        <dbReference type="Proteomes" id="UP000799772"/>
    </source>
</evidence>
<feature type="compositionally biased region" description="Basic and acidic residues" evidence="2">
    <location>
        <begin position="59"/>
        <end position="78"/>
    </location>
</feature>
<dbReference type="InterPro" id="IPR013087">
    <property type="entry name" value="Znf_C2H2_type"/>
</dbReference>
<feature type="domain" description="C2H2-type" evidence="3">
    <location>
        <begin position="23"/>
        <end position="52"/>
    </location>
</feature>
<dbReference type="InterPro" id="IPR036236">
    <property type="entry name" value="Znf_C2H2_sf"/>
</dbReference>
<name>A0A9P4M5D2_9PEZI</name>
<dbReference type="Gene3D" id="3.30.160.60">
    <property type="entry name" value="Classic Zinc Finger"/>
    <property type="match status" value="1"/>
</dbReference>
<dbReference type="PANTHER" id="PTHR47251:SF1">
    <property type="entry name" value="FINGER DOMAIN PROTEIN, PUTATIVE (AFU_ORTHOLOGUE AFUA_3G04180)-RELATED"/>
    <property type="match status" value="1"/>
</dbReference>
<dbReference type="PROSITE" id="PS50157">
    <property type="entry name" value="ZINC_FINGER_C2H2_2"/>
    <property type="match status" value="1"/>
</dbReference>
<feature type="compositionally biased region" description="Basic and acidic residues" evidence="2">
    <location>
        <begin position="136"/>
        <end position="146"/>
    </location>
</feature>
<dbReference type="OrthoDB" id="4822at2759"/>
<accession>A0A9P4M5D2</accession>
<protein>
    <recommendedName>
        <fullName evidence="3">C2H2-type domain-containing protein</fullName>
    </recommendedName>
</protein>
<feature type="region of interest" description="Disordered" evidence="2">
    <location>
        <begin position="136"/>
        <end position="186"/>
    </location>
</feature>